<feature type="compositionally biased region" description="Polar residues" evidence="1">
    <location>
        <begin position="22"/>
        <end position="35"/>
    </location>
</feature>
<dbReference type="AlphaFoldDB" id="A0A2I2Y7R2"/>
<dbReference type="GeneTree" id="ENSGT00390000004867"/>
<organism evidence="2 3">
    <name type="scientific">Gorilla gorilla gorilla</name>
    <name type="common">Western lowland gorilla</name>
    <dbReference type="NCBI Taxonomy" id="9595"/>
    <lineage>
        <taxon>Eukaryota</taxon>
        <taxon>Metazoa</taxon>
        <taxon>Chordata</taxon>
        <taxon>Craniata</taxon>
        <taxon>Vertebrata</taxon>
        <taxon>Euteleostomi</taxon>
        <taxon>Mammalia</taxon>
        <taxon>Eutheria</taxon>
        <taxon>Euarchontoglires</taxon>
        <taxon>Primates</taxon>
        <taxon>Haplorrhini</taxon>
        <taxon>Catarrhini</taxon>
        <taxon>Hominidae</taxon>
        <taxon>Gorilla</taxon>
    </lineage>
</organism>
<dbReference type="Proteomes" id="UP000001519">
    <property type="component" value="Chromosome 10"/>
</dbReference>
<reference evidence="3" key="1">
    <citation type="submission" date="2011-05" db="EMBL/GenBank/DDBJ databases">
        <title>Insights into the evolution of the great apes provided by the gorilla genome.</title>
        <authorList>
            <person name="Scally A."/>
        </authorList>
    </citation>
    <scope>NUCLEOTIDE SEQUENCE [LARGE SCALE GENOMIC DNA]</scope>
</reference>
<accession>A0A2I2Y7R2</accession>
<reference evidence="2 3" key="2">
    <citation type="journal article" date="2012" name="Nature">
        <title>Insights into hominid evolution from the gorilla genome sequence.</title>
        <authorList>
            <person name="Scally A."/>
            <person name="Dutheil J.Y."/>
            <person name="Hillier L.W."/>
            <person name="Jordan G.E."/>
            <person name="Goodhead I."/>
            <person name="Herrero J."/>
            <person name="Hobolth A."/>
            <person name="Lappalainen T."/>
            <person name="Mailund T."/>
            <person name="Marques-Bonet T."/>
            <person name="McCarthy S."/>
            <person name="Montgomery S.H."/>
            <person name="Schwalie P.C."/>
            <person name="Tang Y.A."/>
            <person name="Ward M.C."/>
            <person name="Xue Y."/>
            <person name="Yngvadottir B."/>
            <person name="Alkan C."/>
            <person name="Andersen L.N."/>
            <person name="Ayub Q."/>
            <person name="Ball E.V."/>
            <person name="Beal K."/>
            <person name="Bradley B.J."/>
            <person name="Chen Y."/>
            <person name="Clee C.M."/>
            <person name="Fitzgerald S."/>
            <person name="Graves T.A."/>
            <person name="Gu Y."/>
            <person name="Heath P."/>
            <person name="Heger A."/>
            <person name="Karakoc E."/>
            <person name="Kolb-Kokocinski A."/>
            <person name="Laird G.K."/>
            <person name="Lunter G."/>
            <person name="Meader S."/>
            <person name="Mort M."/>
            <person name="Mullikin J.C."/>
            <person name="Munch K."/>
            <person name="O'Connor T.D."/>
            <person name="Phillips A.D."/>
            <person name="Prado-Martinez J."/>
            <person name="Rogers A.S."/>
            <person name="Sajjadian S."/>
            <person name="Schmidt D."/>
            <person name="Shaw K."/>
            <person name="Simpson J.T."/>
            <person name="Stenson P.D."/>
            <person name="Turner D.J."/>
            <person name="Vigilant L."/>
            <person name="Vilella A.J."/>
            <person name="Whitener W."/>
            <person name="Zhu B."/>
            <person name="Cooper D.N."/>
            <person name="de Jong P."/>
            <person name="Dermitzakis E.T."/>
            <person name="Eichler E.E."/>
            <person name="Flicek P."/>
            <person name="Goldman N."/>
            <person name="Mundy N.I."/>
            <person name="Ning Z."/>
            <person name="Odom D.T."/>
            <person name="Ponting C.P."/>
            <person name="Quail M.A."/>
            <person name="Ryder O.A."/>
            <person name="Searle S.M."/>
            <person name="Warren W.C."/>
            <person name="Wilson R.K."/>
            <person name="Schierup M.H."/>
            <person name="Rogers J."/>
            <person name="Tyler-Smith C."/>
            <person name="Durbin R."/>
        </authorList>
    </citation>
    <scope>NUCLEOTIDE SEQUENCE [LARGE SCALE GENOMIC DNA]</scope>
</reference>
<evidence type="ECO:0000313" key="3">
    <source>
        <dbReference type="Proteomes" id="UP000001519"/>
    </source>
</evidence>
<reference evidence="2" key="4">
    <citation type="submission" date="2025-09" db="UniProtKB">
        <authorList>
            <consortium name="Ensembl"/>
        </authorList>
    </citation>
    <scope>IDENTIFICATION</scope>
</reference>
<reference evidence="2" key="3">
    <citation type="submission" date="2025-08" db="UniProtKB">
        <authorList>
            <consortium name="Ensembl"/>
        </authorList>
    </citation>
    <scope>IDENTIFICATION</scope>
</reference>
<keyword evidence="3" id="KW-1185">Reference proteome</keyword>
<dbReference type="OMA" id="GNEDAKC"/>
<evidence type="ECO:0000313" key="2">
    <source>
        <dbReference type="Ensembl" id="ENSGGOP00000030950.1"/>
    </source>
</evidence>
<protein>
    <submittedName>
        <fullName evidence="2">Uncharacterized protein</fullName>
    </submittedName>
</protein>
<dbReference type="EMBL" id="CABD030070854">
    <property type="status" value="NOT_ANNOTATED_CDS"/>
    <property type="molecule type" value="Genomic_DNA"/>
</dbReference>
<dbReference type="InParanoid" id="A0A2I2Y7R2"/>
<dbReference type="Ensembl" id="ENSGGOT00000049693.1">
    <property type="protein sequence ID" value="ENSGGOP00000030950.1"/>
    <property type="gene ID" value="ENSGGOG00000037340.1"/>
</dbReference>
<feature type="region of interest" description="Disordered" evidence="1">
    <location>
        <begin position="20"/>
        <end position="40"/>
    </location>
</feature>
<proteinExistence type="predicted"/>
<dbReference type="Bgee" id="ENSGGOG00000037340">
    <property type="expression patterns" value="Expressed in prefrontal cortex and 3 other cell types or tissues"/>
</dbReference>
<evidence type="ECO:0000256" key="1">
    <source>
        <dbReference type="SAM" id="MobiDB-lite"/>
    </source>
</evidence>
<sequence>MIMPLHSTLEDEVRSHLKNKTKPNTFGLSTGRNGNATGGLGNQEDAKYSVKCFMHIISFNPQDSIIETIIFIL</sequence>
<name>A0A2I2Y7R2_GORGO</name>